<organism evidence="1 2">
    <name type="scientific">Bradyrhizobium forestalis</name>
    <dbReference type="NCBI Taxonomy" id="1419263"/>
    <lineage>
        <taxon>Bacteria</taxon>
        <taxon>Pseudomonadati</taxon>
        <taxon>Pseudomonadota</taxon>
        <taxon>Alphaproteobacteria</taxon>
        <taxon>Hyphomicrobiales</taxon>
        <taxon>Nitrobacteraceae</taxon>
        <taxon>Bradyrhizobium</taxon>
    </lineage>
</organism>
<proteinExistence type="predicted"/>
<name>A0A2M8RFN0_9BRAD</name>
<dbReference type="EMBL" id="PGVG01000002">
    <property type="protein sequence ID" value="PJG56621.1"/>
    <property type="molecule type" value="Genomic_DNA"/>
</dbReference>
<gene>
    <name evidence="1" type="ORF">CVM73_03470</name>
</gene>
<keyword evidence="2" id="KW-1185">Reference proteome</keyword>
<dbReference type="AlphaFoldDB" id="A0A2M8RFN0"/>
<dbReference type="Proteomes" id="UP000231194">
    <property type="component" value="Unassembled WGS sequence"/>
</dbReference>
<sequence length="91" mass="10090">MAKLATSIRHTIDRLYPDVVTRQQMTTPTVGSRQQLTLAVLGQHGVSRDELLSALAPLWEFAAMRFEPLPTTRAAAPLSIWRKSSSNGSRE</sequence>
<comment type="caution">
    <text evidence="1">The sequence shown here is derived from an EMBL/GenBank/DDBJ whole genome shotgun (WGS) entry which is preliminary data.</text>
</comment>
<reference evidence="1 2" key="1">
    <citation type="submission" date="2017-11" db="EMBL/GenBank/DDBJ databases">
        <title>Bradyrhizobium forestalis sp. nov., an efficient nitrogen-fixing bacterium isolated from nodules of forest legume species in the Amazon.</title>
        <authorList>
            <person name="Costa E.M."/>
            <person name="Guimaraes A."/>
            <person name="Carvalho T.S."/>
            <person name="Rodrigues T.L."/>
            <person name="Ribeiro P.R.A."/>
            <person name="Lebbe L."/>
            <person name="Willems A."/>
            <person name="Moreira F.M.S."/>
        </authorList>
    </citation>
    <scope>NUCLEOTIDE SEQUENCE [LARGE SCALE GENOMIC DNA]</scope>
    <source>
        <strain evidence="1 2">INPA54B</strain>
    </source>
</reference>
<evidence type="ECO:0000313" key="1">
    <source>
        <dbReference type="EMBL" id="PJG56621.1"/>
    </source>
</evidence>
<accession>A0A2M8RFN0</accession>
<evidence type="ECO:0000313" key="2">
    <source>
        <dbReference type="Proteomes" id="UP000231194"/>
    </source>
</evidence>
<protein>
    <submittedName>
        <fullName evidence="1">Uncharacterized protein</fullName>
    </submittedName>
</protein>